<organism evidence="11 12">
    <name type="scientific">Coccomyxa subellipsoidea</name>
    <dbReference type="NCBI Taxonomy" id="248742"/>
    <lineage>
        <taxon>Eukaryota</taxon>
        <taxon>Viridiplantae</taxon>
        <taxon>Chlorophyta</taxon>
        <taxon>core chlorophytes</taxon>
        <taxon>Trebouxiophyceae</taxon>
        <taxon>Trebouxiophyceae incertae sedis</taxon>
        <taxon>Coccomyxaceae</taxon>
        <taxon>Coccomyxa</taxon>
    </lineage>
</organism>
<comment type="caution">
    <text evidence="11">The sequence shown here is derived from an EMBL/GenBank/DDBJ whole genome shotgun (WGS) entry which is preliminary data.</text>
</comment>
<evidence type="ECO:0000256" key="7">
    <source>
        <dbReference type="RuleBase" id="RU365068"/>
    </source>
</evidence>
<dbReference type="InterPro" id="IPR025313">
    <property type="entry name" value="SPB4-like_CTE"/>
</dbReference>
<keyword evidence="2 6" id="KW-0378">Hydrolase</keyword>
<dbReference type="SMART" id="SM00490">
    <property type="entry name" value="HELICc"/>
    <property type="match status" value="1"/>
</dbReference>
<dbReference type="SMART" id="SM00487">
    <property type="entry name" value="DEXDc"/>
    <property type="match status" value="1"/>
</dbReference>
<keyword evidence="1 6" id="KW-0547">Nucleotide-binding</keyword>
<comment type="function">
    <text evidence="7">RNA helicase.</text>
</comment>
<evidence type="ECO:0000313" key="11">
    <source>
        <dbReference type="EMBL" id="KAK9918182.1"/>
    </source>
</evidence>
<feature type="compositionally biased region" description="Basic and acidic residues" evidence="8">
    <location>
        <begin position="501"/>
        <end position="513"/>
    </location>
</feature>
<dbReference type="InterPro" id="IPR014001">
    <property type="entry name" value="Helicase_ATP-bd"/>
</dbReference>
<evidence type="ECO:0000256" key="8">
    <source>
        <dbReference type="SAM" id="MobiDB-lite"/>
    </source>
</evidence>
<sequence length="622" mass="68895">MEQTRRFKDIPQISPDTLAVLESLGFERATPVQEAAIPLFCGNKDVSVDACTGSGKTLAFLIPLIEKLRRSEDPLKKHQIGALVVSPTRELARQIHTVLEPFAASVPGLTTMLLVGGSDPIADVAAFKVRGANVLVGTPGRLHDVFERSDVLDARRLEVLVLDEADRLLDAGYGKHLEALMRRLPKQRRTGLFSATQTEAVEALARAGLRNQVRVNVAVRPVASTSGRTPEEASGEKKGKKAEQRVTPSGLQASYLVCQSDEKLAQLVHFLKGHKEDKVIVYFLTCACVDFYSLALPAAVGDAQLDLTALHGKMKQSQREAKLASFAANPSGALLCTDVAARGLDIPDVAWIVQVDPPQDPDVFVHRVGRTARMGRSGRALTFLMPHEAAYVEFLRIRKVPMVEEPAAEGVPKVLSQVRQLAESDREVMEKGTSAFVSYMRGYREHQCRFIFRAEGLDLGRLATAFALLRLPRMPELRGLGDLPNFTPSSVDPNTVKFKNKQREKQRQKKLVERALQQKLAAATERPLRQRPEETKERRLPAAKRRQIEARQDVEDFATEYRMLKKVKKGRMSEEDFDVALGIKAPQEEEDGADAERPKSKGRQQDTISTPSRVLAAAFPSR</sequence>
<evidence type="ECO:0000256" key="2">
    <source>
        <dbReference type="ARBA" id="ARBA00022801"/>
    </source>
</evidence>
<accession>A0ABR2Z2H5</accession>
<comment type="catalytic activity">
    <reaction evidence="7">
        <text>ATP + H2O = ADP + phosphate + H(+)</text>
        <dbReference type="Rhea" id="RHEA:13065"/>
        <dbReference type="ChEBI" id="CHEBI:15377"/>
        <dbReference type="ChEBI" id="CHEBI:15378"/>
        <dbReference type="ChEBI" id="CHEBI:30616"/>
        <dbReference type="ChEBI" id="CHEBI:43474"/>
        <dbReference type="ChEBI" id="CHEBI:456216"/>
        <dbReference type="EC" id="3.6.4.13"/>
    </reaction>
</comment>
<dbReference type="InterPro" id="IPR001650">
    <property type="entry name" value="Helicase_C-like"/>
</dbReference>
<dbReference type="Pfam" id="PF00271">
    <property type="entry name" value="Helicase_C"/>
    <property type="match status" value="1"/>
</dbReference>
<dbReference type="PROSITE" id="PS51194">
    <property type="entry name" value="HELICASE_CTER"/>
    <property type="match status" value="1"/>
</dbReference>
<keyword evidence="4 6" id="KW-0067">ATP-binding</keyword>
<keyword evidence="5 7" id="KW-0694">RNA-binding</keyword>
<dbReference type="PROSITE" id="PS51192">
    <property type="entry name" value="HELICASE_ATP_BIND_1"/>
    <property type="match status" value="1"/>
</dbReference>
<comment type="similarity">
    <text evidence="6">Belongs to the DEAD box helicase family.</text>
</comment>
<dbReference type="InterPro" id="IPR000629">
    <property type="entry name" value="RNA-helicase_DEAD-box_CS"/>
</dbReference>
<keyword evidence="12" id="KW-1185">Reference proteome</keyword>
<feature type="region of interest" description="Disordered" evidence="8">
    <location>
        <begin position="485"/>
        <end position="546"/>
    </location>
</feature>
<dbReference type="InterPro" id="IPR027417">
    <property type="entry name" value="P-loop_NTPase"/>
</dbReference>
<dbReference type="Pfam" id="PF13959">
    <property type="entry name" value="CTE_SPB4"/>
    <property type="match status" value="1"/>
</dbReference>
<evidence type="ECO:0000256" key="5">
    <source>
        <dbReference type="ARBA" id="ARBA00022884"/>
    </source>
</evidence>
<evidence type="ECO:0000259" key="10">
    <source>
        <dbReference type="PROSITE" id="PS51194"/>
    </source>
</evidence>
<dbReference type="Gene3D" id="3.40.50.300">
    <property type="entry name" value="P-loop containing nucleotide triphosphate hydrolases"/>
    <property type="match status" value="2"/>
</dbReference>
<evidence type="ECO:0000256" key="3">
    <source>
        <dbReference type="ARBA" id="ARBA00022806"/>
    </source>
</evidence>
<dbReference type="EMBL" id="JALJOT010000001">
    <property type="protein sequence ID" value="KAK9918182.1"/>
    <property type="molecule type" value="Genomic_DNA"/>
</dbReference>
<evidence type="ECO:0000256" key="1">
    <source>
        <dbReference type="ARBA" id="ARBA00022741"/>
    </source>
</evidence>
<reference evidence="11 12" key="1">
    <citation type="journal article" date="2024" name="Nat. Commun.">
        <title>Phylogenomics reveals the evolutionary origins of lichenization in chlorophyte algae.</title>
        <authorList>
            <person name="Puginier C."/>
            <person name="Libourel C."/>
            <person name="Otte J."/>
            <person name="Skaloud P."/>
            <person name="Haon M."/>
            <person name="Grisel S."/>
            <person name="Petersen M."/>
            <person name="Berrin J.G."/>
            <person name="Delaux P.M."/>
            <person name="Dal Grande F."/>
            <person name="Keller J."/>
        </authorList>
    </citation>
    <scope>NUCLEOTIDE SEQUENCE [LARGE SCALE GENOMIC DNA]</scope>
    <source>
        <strain evidence="11 12">SAG 216-7</strain>
    </source>
</reference>
<gene>
    <name evidence="11" type="ORF">WJX75_002016</name>
</gene>
<dbReference type="Pfam" id="PF00270">
    <property type="entry name" value="DEAD"/>
    <property type="match status" value="1"/>
</dbReference>
<protein>
    <recommendedName>
        <fullName evidence="7">ATP-dependent RNA helicase</fullName>
        <ecNumber evidence="7">3.6.4.13</ecNumber>
    </recommendedName>
</protein>
<evidence type="ECO:0000256" key="6">
    <source>
        <dbReference type="RuleBase" id="RU000492"/>
    </source>
</evidence>
<dbReference type="Proteomes" id="UP001491310">
    <property type="component" value="Unassembled WGS sequence"/>
</dbReference>
<dbReference type="InterPro" id="IPR011545">
    <property type="entry name" value="DEAD/DEAH_box_helicase_dom"/>
</dbReference>
<dbReference type="CDD" id="cd17960">
    <property type="entry name" value="DEADc_DDX55"/>
    <property type="match status" value="1"/>
</dbReference>
<proteinExistence type="inferred from homology"/>
<feature type="region of interest" description="Disordered" evidence="8">
    <location>
        <begin position="582"/>
        <end position="622"/>
    </location>
</feature>
<dbReference type="CDD" id="cd18787">
    <property type="entry name" value="SF2_C_DEAD"/>
    <property type="match status" value="1"/>
</dbReference>
<dbReference type="SUPFAM" id="SSF52540">
    <property type="entry name" value="P-loop containing nucleoside triphosphate hydrolases"/>
    <property type="match status" value="1"/>
</dbReference>
<feature type="compositionally biased region" description="Basic and acidic residues" evidence="8">
    <location>
        <begin position="229"/>
        <end position="244"/>
    </location>
</feature>
<keyword evidence="3 6" id="KW-0347">Helicase</keyword>
<feature type="domain" description="Helicase ATP-binding" evidence="9">
    <location>
        <begin position="37"/>
        <end position="215"/>
    </location>
</feature>
<dbReference type="EC" id="3.6.4.13" evidence="7"/>
<evidence type="ECO:0000256" key="4">
    <source>
        <dbReference type="ARBA" id="ARBA00022840"/>
    </source>
</evidence>
<dbReference type="PANTHER" id="PTHR24031">
    <property type="entry name" value="RNA HELICASE"/>
    <property type="match status" value="1"/>
</dbReference>
<feature type="domain" description="Helicase C-terminal" evidence="10">
    <location>
        <begin position="263"/>
        <end position="419"/>
    </location>
</feature>
<name>A0ABR2Z2H5_9CHLO</name>
<feature type="compositionally biased region" description="Basic and acidic residues" evidence="8">
    <location>
        <begin position="526"/>
        <end position="546"/>
    </location>
</feature>
<evidence type="ECO:0000259" key="9">
    <source>
        <dbReference type="PROSITE" id="PS51192"/>
    </source>
</evidence>
<evidence type="ECO:0000313" key="12">
    <source>
        <dbReference type="Proteomes" id="UP001491310"/>
    </source>
</evidence>
<dbReference type="PROSITE" id="PS00039">
    <property type="entry name" value="DEAD_ATP_HELICASE"/>
    <property type="match status" value="1"/>
</dbReference>
<dbReference type="SMART" id="SM01178">
    <property type="entry name" value="DUF4217"/>
    <property type="match status" value="1"/>
</dbReference>
<comment type="domain">
    <text evidence="7">The Q motif is unique to and characteristic of the DEAD box family of RNA helicases and controls ATP binding and hydrolysis.</text>
</comment>
<feature type="region of interest" description="Disordered" evidence="8">
    <location>
        <begin position="221"/>
        <end position="246"/>
    </location>
</feature>